<protein>
    <submittedName>
        <fullName evidence="1">(northern house mosquito) hypothetical protein</fullName>
    </submittedName>
</protein>
<dbReference type="EMBL" id="HBUE01077784">
    <property type="protein sequence ID" value="CAG6476007.1"/>
    <property type="molecule type" value="Transcribed_RNA"/>
</dbReference>
<accession>A0A8D8FKE7</accession>
<evidence type="ECO:0000313" key="1">
    <source>
        <dbReference type="EMBL" id="CAG6476007.1"/>
    </source>
</evidence>
<dbReference type="EMBL" id="HBUE01077787">
    <property type="protein sequence ID" value="CAG6476013.1"/>
    <property type="molecule type" value="Transcribed_RNA"/>
</dbReference>
<reference evidence="1" key="1">
    <citation type="submission" date="2021-05" db="EMBL/GenBank/DDBJ databases">
        <authorList>
            <person name="Alioto T."/>
            <person name="Alioto T."/>
            <person name="Gomez Garrido J."/>
        </authorList>
    </citation>
    <scope>NUCLEOTIDE SEQUENCE</scope>
</reference>
<sequence>MVANVRTRRECVSVRRDGPVPTARPFVPTDSTDRTVVKNVAARMMPNVARMMVNASVSLAGWEIGATRCVRKDSTEITAWTRATALPVISFVTRLSDACAVTDTPEKSATYRLLKQRSTGKMKHRTPAWLGGWYWPSCSSELLSPWYCTTGDGWPILKPK</sequence>
<organism evidence="1">
    <name type="scientific">Culex pipiens</name>
    <name type="common">House mosquito</name>
    <dbReference type="NCBI Taxonomy" id="7175"/>
    <lineage>
        <taxon>Eukaryota</taxon>
        <taxon>Metazoa</taxon>
        <taxon>Ecdysozoa</taxon>
        <taxon>Arthropoda</taxon>
        <taxon>Hexapoda</taxon>
        <taxon>Insecta</taxon>
        <taxon>Pterygota</taxon>
        <taxon>Neoptera</taxon>
        <taxon>Endopterygota</taxon>
        <taxon>Diptera</taxon>
        <taxon>Nematocera</taxon>
        <taxon>Culicoidea</taxon>
        <taxon>Culicidae</taxon>
        <taxon>Culicinae</taxon>
        <taxon>Culicini</taxon>
        <taxon>Culex</taxon>
        <taxon>Culex</taxon>
    </lineage>
</organism>
<dbReference type="AlphaFoldDB" id="A0A8D8FKE7"/>
<name>A0A8D8FKE7_CULPI</name>
<proteinExistence type="predicted"/>